<dbReference type="Proteomes" id="UP000545493">
    <property type="component" value="Unassembled WGS sequence"/>
</dbReference>
<protein>
    <submittedName>
        <fullName evidence="1">Molybdopterin converting factor small subunit</fullName>
    </submittedName>
</protein>
<dbReference type="InterPro" id="IPR012675">
    <property type="entry name" value="Beta-grasp_dom_sf"/>
</dbReference>
<accession>A0A7X5ZPB4</accession>
<organism evidence="1 2">
    <name type="scientific">Saccharomonospora amisosensis</name>
    <dbReference type="NCBI Taxonomy" id="1128677"/>
    <lineage>
        <taxon>Bacteria</taxon>
        <taxon>Bacillati</taxon>
        <taxon>Actinomycetota</taxon>
        <taxon>Actinomycetes</taxon>
        <taxon>Pseudonocardiales</taxon>
        <taxon>Pseudonocardiaceae</taxon>
        <taxon>Saccharomonospora</taxon>
    </lineage>
</organism>
<proteinExistence type="predicted"/>
<dbReference type="RefSeq" id="WP_167166323.1">
    <property type="nucleotide sequence ID" value="NZ_JAAOYM010000001.1"/>
</dbReference>
<name>A0A7X5ZPB4_9PSEU</name>
<dbReference type="CDD" id="cd00754">
    <property type="entry name" value="Ubl_MoaD"/>
    <property type="match status" value="1"/>
</dbReference>
<dbReference type="InterPro" id="IPR003749">
    <property type="entry name" value="ThiS/MoaD-like"/>
</dbReference>
<gene>
    <name evidence="1" type="ORF">FHU38_000645</name>
</gene>
<dbReference type="EMBL" id="JAAOYM010000001">
    <property type="protein sequence ID" value="NIJ10301.1"/>
    <property type="molecule type" value="Genomic_DNA"/>
</dbReference>
<sequence length="101" mass="10449">MSSATSGPTSLDEGEQHATTVLVRYFASARAASGVDSELVRLPPGASVGEAVDQLRAMHPGELSRILDAASFLLDGMAVRDVTRQLPDGAELDVLPPFAGG</sequence>
<dbReference type="AlphaFoldDB" id="A0A7X5ZPB4"/>
<evidence type="ECO:0000313" key="2">
    <source>
        <dbReference type="Proteomes" id="UP000545493"/>
    </source>
</evidence>
<keyword evidence="2" id="KW-1185">Reference proteome</keyword>
<comment type="caution">
    <text evidence="1">The sequence shown here is derived from an EMBL/GenBank/DDBJ whole genome shotgun (WGS) entry which is preliminary data.</text>
</comment>
<dbReference type="InterPro" id="IPR016155">
    <property type="entry name" value="Mopterin_synth/thiamin_S_b"/>
</dbReference>
<dbReference type="Gene3D" id="3.10.20.30">
    <property type="match status" value="1"/>
</dbReference>
<dbReference type="Pfam" id="PF02597">
    <property type="entry name" value="ThiS"/>
    <property type="match status" value="1"/>
</dbReference>
<evidence type="ECO:0000313" key="1">
    <source>
        <dbReference type="EMBL" id="NIJ10301.1"/>
    </source>
</evidence>
<reference evidence="1 2" key="1">
    <citation type="submission" date="2020-03" db="EMBL/GenBank/DDBJ databases">
        <title>Sequencing the genomes of 1000 actinobacteria strains.</title>
        <authorList>
            <person name="Klenk H.-P."/>
        </authorList>
    </citation>
    <scope>NUCLEOTIDE SEQUENCE [LARGE SCALE GENOMIC DNA]</scope>
    <source>
        <strain evidence="1 2">DSM 45685</strain>
    </source>
</reference>
<dbReference type="SUPFAM" id="SSF54285">
    <property type="entry name" value="MoaD/ThiS"/>
    <property type="match status" value="1"/>
</dbReference>